<dbReference type="EMBL" id="CP162599">
    <property type="protein sequence ID" value="XDK34066.1"/>
    <property type="molecule type" value="Genomic_DNA"/>
</dbReference>
<dbReference type="GO" id="GO:0005737">
    <property type="term" value="C:cytoplasm"/>
    <property type="evidence" value="ECO:0007669"/>
    <property type="project" value="UniProtKB-SubCell"/>
</dbReference>
<keyword evidence="2 5" id="KW-0717">Septation</keyword>
<dbReference type="Pfam" id="PF04472">
    <property type="entry name" value="SepF"/>
    <property type="match status" value="1"/>
</dbReference>
<protein>
    <recommendedName>
        <fullName evidence="5">Cell division protein SepF</fullName>
    </recommendedName>
</protein>
<accession>A0AB39HNX1</accession>
<evidence type="ECO:0000256" key="5">
    <source>
        <dbReference type="HAMAP-Rule" id="MF_01197"/>
    </source>
</evidence>
<comment type="similarity">
    <text evidence="5">Belongs to the SepF family.</text>
</comment>
<evidence type="ECO:0000313" key="6">
    <source>
        <dbReference type="EMBL" id="XDK34066.1"/>
    </source>
</evidence>
<evidence type="ECO:0000256" key="1">
    <source>
        <dbReference type="ARBA" id="ARBA00022618"/>
    </source>
</evidence>
<dbReference type="Gene3D" id="3.30.110.150">
    <property type="entry name" value="SepF-like protein"/>
    <property type="match status" value="1"/>
</dbReference>
<keyword evidence="1 5" id="KW-0132">Cell division</keyword>
<dbReference type="InterPro" id="IPR038594">
    <property type="entry name" value="SepF-like_sf"/>
</dbReference>
<keyword evidence="5" id="KW-0963">Cytoplasm</keyword>
<evidence type="ECO:0000256" key="2">
    <source>
        <dbReference type="ARBA" id="ARBA00023210"/>
    </source>
</evidence>
<name>A0AB39HNX1_9BACI</name>
<dbReference type="HAMAP" id="MF_01197">
    <property type="entry name" value="SepF"/>
    <property type="match status" value="1"/>
</dbReference>
<comment type="subunit">
    <text evidence="5">Homodimer. Interacts with FtsZ.</text>
</comment>
<dbReference type="GO" id="GO:0043093">
    <property type="term" value="P:FtsZ-dependent cytokinesis"/>
    <property type="evidence" value="ECO:0007669"/>
    <property type="project" value="UniProtKB-UniRule"/>
</dbReference>
<comment type="function">
    <text evidence="4 5">Cell division protein that is part of the divisome complex and is recruited early to the Z-ring. Probably stimulates Z-ring formation, perhaps through the cross-linking of FtsZ protofilaments. Its function overlaps with FtsA.</text>
</comment>
<gene>
    <name evidence="5" type="primary">sepF</name>
    <name evidence="6" type="ORF">AB4Y30_06875</name>
</gene>
<dbReference type="PANTHER" id="PTHR35798:SF1">
    <property type="entry name" value="CELL DIVISION PROTEIN SEPF"/>
    <property type="match status" value="1"/>
</dbReference>
<sequence length="147" mass="16949">MGFKNKFKSFFTVDDEYEYIEEEVPYEEEEPRQQYQKKDKQNIVNLATVKQPTSKVVLIEPRSYGEAQTIADNILNRRSVVINLERVDNHQAKRIVDFLSGTVYALNGDIQKLGTQTFLCTPDNVEISGTISDITVDEDDFGKGWKY</sequence>
<dbReference type="GO" id="GO:0000917">
    <property type="term" value="P:division septum assembly"/>
    <property type="evidence" value="ECO:0007669"/>
    <property type="project" value="UniProtKB-KW"/>
</dbReference>
<dbReference type="RefSeq" id="WP_368654743.1">
    <property type="nucleotide sequence ID" value="NZ_CP162599.1"/>
</dbReference>
<organism evidence="6">
    <name type="scientific">Ornithinibacillus sp. 4-3</name>
    <dbReference type="NCBI Taxonomy" id="3231488"/>
    <lineage>
        <taxon>Bacteria</taxon>
        <taxon>Bacillati</taxon>
        <taxon>Bacillota</taxon>
        <taxon>Bacilli</taxon>
        <taxon>Bacillales</taxon>
        <taxon>Bacillaceae</taxon>
        <taxon>Ornithinibacillus</taxon>
    </lineage>
</organism>
<dbReference type="InterPro" id="IPR023052">
    <property type="entry name" value="Cell_div_SepF"/>
</dbReference>
<evidence type="ECO:0000256" key="4">
    <source>
        <dbReference type="ARBA" id="ARBA00044936"/>
    </source>
</evidence>
<dbReference type="PANTHER" id="PTHR35798">
    <property type="entry name" value="CELL DIVISION PROTEIN SEPF"/>
    <property type="match status" value="1"/>
</dbReference>
<comment type="subcellular location">
    <subcellularLocation>
        <location evidence="5">Cytoplasm</location>
    </subcellularLocation>
    <text evidence="5">Localizes to the division site, in a FtsZ-dependent manner.</text>
</comment>
<dbReference type="AlphaFoldDB" id="A0AB39HNX1"/>
<proteinExistence type="inferred from homology"/>
<reference evidence="6" key="1">
    <citation type="submission" date="2024-07" db="EMBL/GenBank/DDBJ databases">
        <title>Halotolerant mesophilic bacterium Ornithinibacillus sp. 4-3, sp. nov., isolated from soil.</title>
        <authorList>
            <person name="Sidarenka A.V."/>
            <person name="Guliayeva D.E."/>
            <person name="Leanovich S.I."/>
            <person name="Hileuskaya K.S."/>
            <person name="Akhremchuk A.E."/>
            <person name="Sikolenko M.A."/>
            <person name="Valentovich L.N."/>
        </authorList>
    </citation>
    <scope>NUCLEOTIDE SEQUENCE</scope>
    <source>
        <strain evidence="6">4-3</strain>
    </source>
</reference>
<dbReference type="InterPro" id="IPR007561">
    <property type="entry name" value="Cell_div_SepF/SepF-rel"/>
</dbReference>
<keyword evidence="3 5" id="KW-0131">Cell cycle</keyword>
<evidence type="ECO:0000256" key="3">
    <source>
        <dbReference type="ARBA" id="ARBA00023306"/>
    </source>
</evidence>